<dbReference type="EMBL" id="FWFN01000007">
    <property type="protein sequence ID" value="SLN66236.1"/>
    <property type="molecule type" value="Genomic_DNA"/>
</dbReference>
<accession>A0A1X6ZZQ8</accession>
<sequence length="230" mass="23633">MTSLMRSTSRATLVALALAAPVVAPVTAIAQTSDQSVEQPAEDPAVPEEMAPAVEEGEPALMPDSETAEGGDMSADPMASDPMAADPMEGEASDMAEAEEPAKPVDGQITMQDQDTILADDLLGAAVYNGADEKVGDINDLIISLGGEVEGVVIGVGGFLGMGQKDVAVEMASLDVVRDDAGSPRLVTNATKADLESAPEFVTAEEQAREADALRMEEETTTGGSEAPIE</sequence>
<dbReference type="Pfam" id="PF05239">
    <property type="entry name" value="PRC"/>
    <property type="match status" value="1"/>
</dbReference>
<name>A0A1X6ZZQ8_9RHOB</name>
<dbReference type="AlphaFoldDB" id="A0A1X6ZZQ8"/>
<evidence type="ECO:0000256" key="1">
    <source>
        <dbReference type="SAM" id="MobiDB-lite"/>
    </source>
</evidence>
<dbReference type="PANTHER" id="PTHR36505:SF1">
    <property type="entry name" value="BLR1072 PROTEIN"/>
    <property type="match status" value="1"/>
</dbReference>
<feature type="compositionally biased region" description="Low complexity" evidence="1">
    <location>
        <begin position="42"/>
        <end position="54"/>
    </location>
</feature>
<dbReference type="Gene3D" id="2.30.30.240">
    <property type="entry name" value="PRC-barrel domain"/>
    <property type="match status" value="1"/>
</dbReference>
<feature type="compositionally biased region" description="Low complexity" evidence="1">
    <location>
        <begin position="72"/>
        <end position="87"/>
    </location>
</feature>
<feature type="region of interest" description="Disordered" evidence="1">
    <location>
        <begin position="33"/>
        <end position="101"/>
    </location>
</feature>
<protein>
    <submittedName>
        <fullName evidence="4">PRC-barrel domain protein</fullName>
    </submittedName>
</protein>
<evidence type="ECO:0000259" key="3">
    <source>
        <dbReference type="Pfam" id="PF05239"/>
    </source>
</evidence>
<organism evidence="4 5">
    <name type="scientific">Pseudooceanicola marinus</name>
    <dbReference type="NCBI Taxonomy" id="396013"/>
    <lineage>
        <taxon>Bacteria</taxon>
        <taxon>Pseudomonadati</taxon>
        <taxon>Pseudomonadota</taxon>
        <taxon>Alphaproteobacteria</taxon>
        <taxon>Rhodobacterales</taxon>
        <taxon>Paracoccaceae</taxon>
        <taxon>Pseudooceanicola</taxon>
    </lineage>
</organism>
<keyword evidence="5" id="KW-1185">Reference proteome</keyword>
<dbReference type="Proteomes" id="UP000193963">
    <property type="component" value="Unassembled WGS sequence"/>
</dbReference>
<dbReference type="OrthoDB" id="7727620at2"/>
<dbReference type="RefSeq" id="WP_085889455.1">
    <property type="nucleotide sequence ID" value="NZ_FWFN01000007.1"/>
</dbReference>
<feature type="signal peptide" evidence="2">
    <location>
        <begin position="1"/>
        <end position="30"/>
    </location>
</feature>
<keyword evidence="2" id="KW-0732">Signal</keyword>
<feature type="compositionally biased region" description="Acidic residues" evidence="1">
    <location>
        <begin position="88"/>
        <end position="99"/>
    </location>
</feature>
<feature type="compositionally biased region" description="Basic and acidic residues" evidence="1">
    <location>
        <begin position="206"/>
        <end position="218"/>
    </location>
</feature>
<dbReference type="InterPro" id="IPR011033">
    <property type="entry name" value="PRC_barrel-like_sf"/>
</dbReference>
<dbReference type="PANTHER" id="PTHR36505">
    <property type="entry name" value="BLR1072 PROTEIN"/>
    <property type="match status" value="1"/>
</dbReference>
<feature type="domain" description="PRC-barrel" evidence="3">
    <location>
        <begin position="115"/>
        <end position="193"/>
    </location>
</feature>
<proteinExistence type="predicted"/>
<dbReference type="InterPro" id="IPR027275">
    <property type="entry name" value="PRC-brl_dom"/>
</dbReference>
<evidence type="ECO:0000313" key="5">
    <source>
        <dbReference type="Proteomes" id="UP000193963"/>
    </source>
</evidence>
<reference evidence="4 5" key="1">
    <citation type="submission" date="2017-03" db="EMBL/GenBank/DDBJ databases">
        <authorList>
            <person name="Afonso C.L."/>
            <person name="Miller P.J."/>
            <person name="Scott M.A."/>
            <person name="Spackman E."/>
            <person name="Goraichik I."/>
            <person name="Dimitrov K.M."/>
            <person name="Suarez D.L."/>
            <person name="Swayne D.E."/>
        </authorList>
    </citation>
    <scope>NUCLEOTIDE SEQUENCE [LARGE SCALE GENOMIC DNA]</scope>
    <source>
        <strain evidence="4 5">CECT 7751</strain>
    </source>
</reference>
<dbReference type="SUPFAM" id="SSF50346">
    <property type="entry name" value="PRC-barrel domain"/>
    <property type="match status" value="1"/>
</dbReference>
<evidence type="ECO:0000313" key="4">
    <source>
        <dbReference type="EMBL" id="SLN66236.1"/>
    </source>
</evidence>
<feature type="region of interest" description="Disordered" evidence="1">
    <location>
        <begin position="206"/>
        <end position="230"/>
    </location>
</feature>
<evidence type="ECO:0000256" key="2">
    <source>
        <dbReference type="SAM" id="SignalP"/>
    </source>
</evidence>
<feature type="chain" id="PRO_5012801340" evidence="2">
    <location>
        <begin position="31"/>
        <end position="230"/>
    </location>
</feature>
<gene>
    <name evidence="4" type="ORF">PSM7751_03428</name>
</gene>